<name>A0A3L9M5U7_9FLAO</name>
<dbReference type="Proteomes" id="UP000275348">
    <property type="component" value="Unassembled WGS sequence"/>
</dbReference>
<dbReference type="RefSeq" id="WP_121935037.1">
    <property type="nucleotide sequence ID" value="NZ_RDOJ01000013.1"/>
</dbReference>
<evidence type="ECO:0000313" key="1">
    <source>
        <dbReference type="EMBL" id="RLZ08607.1"/>
    </source>
</evidence>
<sequence>MTITILHNQSLLDISIRLFGTAIGVLPLAIENNISMTDDLEVGKVLKVPEGSDFGQKLVADYFQNRNINPATAIDKIRLTEEFVDSNGGIEYWGIEIDFEVK</sequence>
<accession>A0A3L9M5U7</accession>
<comment type="caution">
    <text evidence="1">The sequence shown here is derived from an EMBL/GenBank/DDBJ whole genome shotgun (WGS) entry which is preliminary data.</text>
</comment>
<evidence type="ECO:0008006" key="3">
    <source>
        <dbReference type="Google" id="ProtNLM"/>
    </source>
</evidence>
<evidence type="ECO:0000313" key="2">
    <source>
        <dbReference type="Proteomes" id="UP000275348"/>
    </source>
</evidence>
<keyword evidence="2" id="KW-1185">Reference proteome</keyword>
<proteinExistence type="predicted"/>
<reference evidence="1 2" key="1">
    <citation type="submission" date="2018-10" db="EMBL/GenBank/DDBJ databases">
        <authorList>
            <person name="Chen X."/>
        </authorList>
    </citation>
    <scope>NUCLEOTIDE SEQUENCE [LARGE SCALE GENOMIC DNA]</scope>
    <source>
        <strain evidence="1 2">YIM 102668</strain>
    </source>
</reference>
<dbReference type="OrthoDB" id="1100373at2"/>
<organism evidence="1 2">
    <name type="scientific">Faecalibacter macacae</name>
    <dbReference type="NCBI Taxonomy" id="1859289"/>
    <lineage>
        <taxon>Bacteria</taxon>
        <taxon>Pseudomonadati</taxon>
        <taxon>Bacteroidota</taxon>
        <taxon>Flavobacteriia</taxon>
        <taxon>Flavobacteriales</taxon>
        <taxon>Weeksellaceae</taxon>
        <taxon>Faecalibacter</taxon>
    </lineage>
</organism>
<dbReference type="AlphaFoldDB" id="A0A3L9M5U7"/>
<dbReference type="EMBL" id="RDOJ01000013">
    <property type="protein sequence ID" value="RLZ08607.1"/>
    <property type="molecule type" value="Genomic_DNA"/>
</dbReference>
<gene>
    <name evidence="1" type="ORF">EAH69_09850</name>
</gene>
<protein>
    <recommendedName>
        <fullName evidence="3">LysM domain-containing protein</fullName>
    </recommendedName>
</protein>